<dbReference type="EMBL" id="JBBPBM010000024">
    <property type="protein sequence ID" value="KAK8542536.1"/>
    <property type="molecule type" value="Genomic_DNA"/>
</dbReference>
<dbReference type="Proteomes" id="UP001472677">
    <property type="component" value="Unassembled WGS sequence"/>
</dbReference>
<accession>A0ABR2DM90</accession>
<proteinExistence type="predicted"/>
<keyword evidence="2" id="KW-1185">Reference proteome</keyword>
<evidence type="ECO:0000313" key="2">
    <source>
        <dbReference type="Proteomes" id="UP001472677"/>
    </source>
</evidence>
<protein>
    <submittedName>
        <fullName evidence="1">Uncharacterized protein</fullName>
    </submittedName>
</protein>
<organism evidence="1 2">
    <name type="scientific">Hibiscus sabdariffa</name>
    <name type="common">roselle</name>
    <dbReference type="NCBI Taxonomy" id="183260"/>
    <lineage>
        <taxon>Eukaryota</taxon>
        <taxon>Viridiplantae</taxon>
        <taxon>Streptophyta</taxon>
        <taxon>Embryophyta</taxon>
        <taxon>Tracheophyta</taxon>
        <taxon>Spermatophyta</taxon>
        <taxon>Magnoliopsida</taxon>
        <taxon>eudicotyledons</taxon>
        <taxon>Gunneridae</taxon>
        <taxon>Pentapetalae</taxon>
        <taxon>rosids</taxon>
        <taxon>malvids</taxon>
        <taxon>Malvales</taxon>
        <taxon>Malvaceae</taxon>
        <taxon>Malvoideae</taxon>
        <taxon>Hibiscus</taxon>
    </lineage>
</organism>
<evidence type="ECO:0000313" key="1">
    <source>
        <dbReference type="EMBL" id="KAK8542536.1"/>
    </source>
</evidence>
<reference evidence="1 2" key="1">
    <citation type="journal article" date="2024" name="G3 (Bethesda)">
        <title>Genome assembly of Hibiscus sabdariffa L. provides insights into metabolisms of medicinal natural products.</title>
        <authorList>
            <person name="Kim T."/>
        </authorList>
    </citation>
    <scope>NUCLEOTIDE SEQUENCE [LARGE SCALE GENOMIC DNA]</scope>
    <source>
        <strain evidence="1">TK-2024</strain>
        <tissue evidence="1">Old leaves</tissue>
    </source>
</reference>
<gene>
    <name evidence="1" type="ORF">V6N12_015132</name>
</gene>
<name>A0ABR2DM90_9ROSI</name>
<sequence>MVARGMIKEKKNALKPRVRSFKVRVTRVKADVRKMMMEEQRDIAGEDVLRLETQVIVEQSASNWIQLGITLDIVGAHQDHEMSAALAFFPSSVSDKIRKL</sequence>
<comment type="caution">
    <text evidence="1">The sequence shown here is derived from an EMBL/GenBank/DDBJ whole genome shotgun (WGS) entry which is preliminary data.</text>
</comment>